<dbReference type="Gene3D" id="3.10.350.10">
    <property type="entry name" value="LysM domain"/>
    <property type="match status" value="5"/>
</dbReference>
<dbReference type="AlphaFoldDB" id="A0AAE3JNB5"/>
<proteinExistence type="predicted"/>
<feature type="signal peptide" evidence="1">
    <location>
        <begin position="1"/>
        <end position="24"/>
    </location>
</feature>
<evidence type="ECO:0000259" key="2">
    <source>
        <dbReference type="PROSITE" id="PS51782"/>
    </source>
</evidence>
<keyword evidence="1" id="KW-0732">Signal</keyword>
<dbReference type="InterPro" id="IPR028082">
    <property type="entry name" value="Peripla_BP_I"/>
</dbReference>
<dbReference type="InterPro" id="IPR036779">
    <property type="entry name" value="LysM_dom_sf"/>
</dbReference>
<evidence type="ECO:0000256" key="1">
    <source>
        <dbReference type="SAM" id="SignalP"/>
    </source>
</evidence>
<dbReference type="RefSeq" id="WP_317900849.1">
    <property type="nucleotide sequence ID" value="NZ_JAIRBC010000003.1"/>
</dbReference>
<dbReference type="PANTHER" id="PTHR33734:SF22">
    <property type="entry name" value="MEMBRANE-BOUND LYTIC MUREIN TRANSGLYCOSYLASE D"/>
    <property type="match status" value="1"/>
</dbReference>
<reference evidence="3" key="1">
    <citation type="submission" date="2023-02" db="EMBL/GenBank/DDBJ databases">
        <title>Genome of Flavobacteriaceae gen. nov. sp. strain F89.</title>
        <authorList>
            <person name="Wang Y."/>
        </authorList>
    </citation>
    <scope>NUCLEOTIDE SEQUENCE</scope>
    <source>
        <strain evidence="3">F89</strain>
    </source>
</reference>
<dbReference type="PROSITE" id="PS51257">
    <property type="entry name" value="PROKAR_LIPOPROTEIN"/>
    <property type="match status" value="1"/>
</dbReference>
<dbReference type="EMBL" id="JAIRBC010000003">
    <property type="protein sequence ID" value="MCG2459704.1"/>
    <property type="molecule type" value="Genomic_DNA"/>
</dbReference>
<organism evidence="3 4">
    <name type="scientific">Cerina litoralis</name>
    <dbReference type="NCBI Taxonomy" id="2874477"/>
    <lineage>
        <taxon>Bacteria</taxon>
        <taxon>Pseudomonadati</taxon>
        <taxon>Bacteroidota</taxon>
        <taxon>Flavobacteriia</taxon>
        <taxon>Flavobacteriales</taxon>
        <taxon>Flavobacteriaceae</taxon>
        <taxon>Cerina</taxon>
    </lineage>
</organism>
<dbReference type="CDD" id="cd00118">
    <property type="entry name" value="LysM"/>
    <property type="match status" value="4"/>
</dbReference>
<dbReference type="Proteomes" id="UP001200642">
    <property type="component" value="Unassembled WGS sequence"/>
</dbReference>
<keyword evidence="4" id="KW-1185">Reference proteome</keyword>
<evidence type="ECO:0000313" key="3">
    <source>
        <dbReference type="EMBL" id="MCG2459704.1"/>
    </source>
</evidence>
<sequence length="724" mass="81566">MYKLFCKVIFATCALLMFGCKTLAQQQFQTHAVKEGETLESVAKHYKVTPYNIIKYNKELKQGEALQPNTILVIPVGAVNTVSPQPTSPDAANKQPDVVIVHEEPIGFTKHRVKKKETLYGIGQRYHITEGDIKRYNKELYSTQLKKGMVLTIPKYLRVRTEENVIDEDDFEKYSVQPKETRWSIANKYGISVDSLKSLNPEMGEILSIGQELNLPKLPGSTVEDQEIQLYSSYTVPPKQTFYSLEKKMGVTEEQVKALNPEVQQRGLQEGMVIRLPNKKADTTAVNTDNFIFYEVKPKQTEYSLTRNLGVTYAQLIALNPDLKAGLKAGMVLKIPKSKQDGLEVKNSLILDKINLLDSIDILNRPKLVFLLPFRANNIDLSNKENAVETIVNRTSTRVSLGLYTGALIALDSIKKLGVSVDVRTYDTQLDIAKVKEILLNERLNSVSAIIGPLDAKSLDEVAFRAANYQVPVIAPVTSNSDISLSNVFFTIPTDMVLRSKMLDYMGGVYTDQNIIVIADDNNKPVEAQILSRFPSAKTVQLKENLSLDIAKFTDLLSQDVENWVFLETGNFKVISSVSSILNSSISEDVKVRMFTTNKNKAFDNDVISSVHLSNLRFTYPSVDREMSNDSFVRSYRNRFGMDPDRYAIRGFDVTYDALLKLAYKNNLFEASKVIGKTEYSGNKFDYHKDLASGYFNTACYILMYDAMHIKEVKENGDDVKSNL</sequence>
<comment type="caution">
    <text evidence="3">The sequence shown here is derived from an EMBL/GenBank/DDBJ whole genome shotgun (WGS) entry which is preliminary data.</text>
</comment>
<dbReference type="Gene3D" id="3.40.50.2300">
    <property type="match status" value="2"/>
</dbReference>
<accession>A0AAE3JNB5</accession>
<feature type="chain" id="PRO_5042122431" evidence="1">
    <location>
        <begin position="25"/>
        <end position="724"/>
    </location>
</feature>
<dbReference type="PANTHER" id="PTHR33734">
    <property type="entry name" value="LYSM DOMAIN-CONTAINING GPI-ANCHORED PROTEIN 2"/>
    <property type="match status" value="1"/>
</dbReference>
<feature type="domain" description="LysM" evidence="2">
    <location>
        <begin position="109"/>
        <end position="153"/>
    </location>
</feature>
<name>A0AAE3JNB5_9FLAO</name>
<feature type="domain" description="LysM" evidence="2">
    <location>
        <begin position="172"/>
        <end position="215"/>
    </location>
</feature>
<dbReference type="InterPro" id="IPR018392">
    <property type="entry name" value="LysM"/>
</dbReference>
<gene>
    <name evidence="3" type="ORF">K8352_02975</name>
</gene>
<dbReference type="PROSITE" id="PS51782">
    <property type="entry name" value="LYSM"/>
    <property type="match status" value="4"/>
</dbReference>
<dbReference type="SMART" id="SM00257">
    <property type="entry name" value="LysM"/>
    <property type="match status" value="5"/>
</dbReference>
<dbReference type="SUPFAM" id="SSF53822">
    <property type="entry name" value="Periplasmic binding protein-like I"/>
    <property type="match status" value="1"/>
</dbReference>
<evidence type="ECO:0000313" key="4">
    <source>
        <dbReference type="Proteomes" id="UP001200642"/>
    </source>
</evidence>
<feature type="domain" description="LysM" evidence="2">
    <location>
        <begin position="292"/>
        <end position="335"/>
    </location>
</feature>
<feature type="domain" description="LysM" evidence="2">
    <location>
        <begin position="29"/>
        <end position="74"/>
    </location>
</feature>
<dbReference type="Pfam" id="PF01476">
    <property type="entry name" value="LysM"/>
    <property type="match status" value="5"/>
</dbReference>
<protein>
    <submittedName>
        <fullName evidence="3">LysM peptidoglycan-binding domain-containing protein</fullName>
    </submittedName>
</protein>
<dbReference type="SUPFAM" id="SSF54106">
    <property type="entry name" value="LysM domain"/>
    <property type="match status" value="4"/>
</dbReference>